<keyword evidence="2" id="KW-1185">Reference proteome</keyword>
<reference evidence="1" key="1">
    <citation type="submission" date="2022-10" db="EMBL/GenBank/DDBJ databases">
        <title>Description of Fervidibacillus gen. nov. in the family Fervidibacillaceae fam. nov. with two species, Fervidibacillus albus sp. nov., and Fervidibacillus halotolerans sp. nov., isolated from tidal flat sediments.</title>
        <authorList>
            <person name="Kwon K.K."/>
            <person name="Yang S.-H."/>
        </authorList>
    </citation>
    <scope>NUCLEOTIDE SEQUENCE</scope>
    <source>
        <strain evidence="1">JCM 19140</strain>
    </source>
</reference>
<dbReference type="AlphaFoldDB" id="A0AAE3IYU6"/>
<comment type="caution">
    <text evidence="1">The sequence shown here is derived from an EMBL/GenBank/DDBJ whole genome shotgun (WGS) entry which is preliminary data.</text>
</comment>
<dbReference type="Proteomes" id="UP001209318">
    <property type="component" value="Unassembled WGS sequence"/>
</dbReference>
<proteinExistence type="predicted"/>
<sequence>MQKRIKAIQGQQVDPNPIGPECIRVTKIYDWVTLTNRERSNVTIPEECLDQITECLEEGNTISVTCSEVVAGRSCDLVGAVPTDIGVPGAQIVTLAFQVQINVQFLCNGAPLCSFVTPVGYVDDVILCFPEGTEINCQIYQVQCNAVYNQMLGNVVVLDVVICPSIRVEAEVALEVEARFCGPRQIIPIPEQEVACPFPEFPPQCPTFFPAPSTVVQGAAEYTGPVTLSYIEGAAATGGIAARQVFTTTPTGEIDFTALIADDCNLANSRIQINFLETPGATPTPMATPEDELDQSFTFTATDFNQPTPVGTNGLTVTGTGIFSPSGGVSENATFTLTMTDVDPVGDSATITITSATAIVTIALTDVTNVGLEVEVAPCSSL</sequence>
<evidence type="ECO:0008006" key="3">
    <source>
        <dbReference type="Google" id="ProtNLM"/>
    </source>
</evidence>
<dbReference type="RefSeq" id="WP_263073861.1">
    <property type="nucleotide sequence ID" value="NZ_JAOUSF010000004.1"/>
</dbReference>
<name>A0AAE3IYU6_9BACI</name>
<protein>
    <recommendedName>
        <fullName evidence="3">DUF3794 domain-containing protein</fullName>
    </recommendedName>
</protein>
<evidence type="ECO:0000313" key="2">
    <source>
        <dbReference type="Proteomes" id="UP001209318"/>
    </source>
</evidence>
<dbReference type="EMBL" id="JAOUSF010000004">
    <property type="protein sequence ID" value="MCU9614565.1"/>
    <property type="molecule type" value="Genomic_DNA"/>
</dbReference>
<gene>
    <name evidence="1" type="ORF">OEV98_13555</name>
</gene>
<accession>A0AAE3IYU6</accession>
<evidence type="ECO:0000313" key="1">
    <source>
        <dbReference type="EMBL" id="MCU9614565.1"/>
    </source>
</evidence>
<organism evidence="1 2">
    <name type="scientific">Perspicuibacillus lycopersici</name>
    <dbReference type="NCBI Taxonomy" id="1325689"/>
    <lineage>
        <taxon>Bacteria</taxon>
        <taxon>Bacillati</taxon>
        <taxon>Bacillota</taxon>
        <taxon>Bacilli</taxon>
        <taxon>Bacillales</taxon>
        <taxon>Bacillaceae</taxon>
        <taxon>Perspicuibacillus</taxon>
    </lineage>
</organism>